<comment type="caution">
    <text evidence="1">The sequence shown here is derived from an EMBL/GenBank/DDBJ whole genome shotgun (WGS) entry which is preliminary data.</text>
</comment>
<dbReference type="RefSeq" id="WP_309254778.1">
    <property type="nucleotide sequence ID" value="NZ_JAVGXC010000008.1"/>
</dbReference>
<evidence type="ECO:0000313" key="2">
    <source>
        <dbReference type="Proteomes" id="UP001224477"/>
    </source>
</evidence>
<dbReference type="EMBL" id="JAVGXC010000008">
    <property type="protein sequence ID" value="MDR0189397.1"/>
    <property type="molecule type" value="Genomic_DNA"/>
</dbReference>
<protein>
    <recommendedName>
        <fullName evidence="3">Cell division protein</fullName>
    </recommendedName>
</protein>
<proteinExistence type="predicted"/>
<sequence length="292" mass="33001">MKKRPAIPEHIKRTVRQRCGFGCVICGIPLYEYEHMLEWAVVKRHVASEITLLCRFHHGQKTDLLLPKSVVENANRNPFNLRAGVSSPLALHYSGKEVDLVIGGNSLNIKNLREGERFFPLIIDQVPIVEFRYQKGRLLLSVRVFDEENNLVLRVKDNEVVFDSGQWDVEWVGRTITIRQGLKRIFLKIKFKPPGVVLIEKGTILFNGIEILIGRDYFYNSNQDVLFQRCSVTNSNVAISVGTPPKHGVALSIAIDINRAAIDRKAALAALRKKLSKSKPYLEPVVLVSPAL</sequence>
<evidence type="ECO:0008006" key="3">
    <source>
        <dbReference type="Google" id="ProtNLM"/>
    </source>
</evidence>
<name>A0ABU1CQ47_9PSED</name>
<reference evidence="1 2" key="1">
    <citation type="journal article" date="2023" name="Microbiol. Resour. Announc.">
        <title>Whole-genome sequence of Pseudomonas yamanorum OLsAu1 isolated from the edible ectomycorrhizal mushroom Lactarius sp. section Deliciosi.</title>
        <authorList>
            <person name="Ramirez-Mendoza R."/>
            <person name="Angeles-Argaiz R.E."/>
            <person name="Hernandez-Oaxaca D."/>
            <person name="Aguirre-Beltran L."/>
            <person name="Almaraz-Suarez J."/>
            <person name="Perez-Moreno J."/>
        </authorList>
    </citation>
    <scope>NUCLEOTIDE SEQUENCE [LARGE SCALE GENOMIC DNA]</scope>
    <source>
        <strain evidence="1 2">OLsAu1</strain>
    </source>
</reference>
<gene>
    <name evidence="1" type="ORF">RCO22_10650</name>
</gene>
<dbReference type="Proteomes" id="UP001224477">
    <property type="component" value="Unassembled WGS sequence"/>
</dbReference>
<accession>A0ABU1CQ47</accession>
<organism evidence="1 2">
    <name type="scientific">Pseudomonas yamanorum</name>
    <dbReference type="NCBI Taxonomy" id="515393"/>
    <lineage>
        <taxon>Bacteria</taxon>
        <taxon>Pseudomonadati</taxon>
        <taxon>Pseudomonadota</taxon>
        <taxon>Gammaproteobacteria</taxon>
        <taxon>Pseudomonadales</taxon>
        <taxon>Pseudomonadaceae</taxon>
        <taxon>Pseudomonas</taxon>
    </lineage>
</organism>
<keyword evidence="2" id="KW-1185">Reference proteome</keyword>
<evidence type="ECO:0000313" key="1">
    <source>
        <dbReference type="EMBL" id="MDR0189397.1"/>
    </source>
</evidence>